<evidence type="ECO:0000259" key="7">
    <source>
        <dbReference type="Pfam" id="PF00814"/>
    </source>
</evidence>
<dbReference type="PANTHER" id="PTHR11735:SF11">
    <property type="entry name" value="TRNA THREONYLCARBAMOYLADENOSINE BIOSYNTHESIS PROTEIN TSAB"/>
    <property type="match status" value="1"/>
</dbReference>
<dbReference type="AlphaFoldDB" id="A0A0S2E3Y1"/>
<reference evidence="8 9" key="1">
    <citation type="journal article" date="2015" name="BMC Genomics">
        <title>Comparative genomics and metabolic profiling of the genus Lysobacter.</title>
        <authorList>
            <person name="de Bruijn I."/>
            <person name="Cheng X."/>
            <person name="de Jager V."/>
            <person name="Exposito R.G."/>
            <person name="Watrous J."/>
            <person name="Patel N."/>
            <person name="Postma J."/>
            <person name="Dorrestein P.C."/>
            <person name="Kobayashi D."/>
            <person name="Raaijmakers J.M."/>
        </authorList>
    </citation>
    <scope>NUCLEOTIDE SEQUENCE [LARGE SCALE GENOMIC DNA]</scope>
    <source>
        <strain evidence="8 9">76</strain>
    </source>
</reference>
<evidence type="ECO:0000256" key="2">
    <source>
        <dbReference type="ARBA" id="ARBA00010493"/>
    </source>
</evidence>
<dbReference type="KEGG" id="lab:LA76x_4080"/>
<dbReference type="RefSeq" id="WP_057918995.1">
    <property type="nucleotide sequence ID" value="NZ_CP011129.1"/>
</dbReference>
<accession>A0A0S2E3Y1</accession>
<dbReference type="KEGG" id="laq:GLA29479_4695"/>
<dbReference type="Pfam" id="PF00814">
    <property type="entry name" value="TsaD"/>
    <property type="match status" value="1"/>
</dbReference>
<comment type="similarity">
    <text evidence="2">Belongs to the KAE1 / TsaD family. TsaB subfamily.</text>
</comment>
<name>A0A0S2E3Y1_LYSAN</name>
<evidence type="ECO:0000256" key="4">
    <source>
        <dbReference type="ARBA" id="ARBA00022490"/>
    </source>
</evidence>
<dbReference type="OrthoDB" id="9809995at2"/>
<keyword evidence="9" id="KW-1185">Reference proteome</keyword>
<gene>
    <name evidence="8" type="ORF">LA76x_4080</name>
</gene>
<dbReference type="NCBIfam" id="TIGR03725">
    <property type="entry name" value="T6A_YeaZ"/>
    <property type="match status" value="1"/>
</dbReference>
<dbReference type="InterPro" id="IPR000905">
    <property type="entry name" value="Gcp-like_dom"/>
</dbReference>
<dbReference type="Proteomes" id="UP000060787">
    <property type="component" value="Chromosome"/>
</dbReference>
<evidence type="ECO:0000256" key="6">
    <source>
        <dbReference type="ARBA" id="ARBA00032446"/>
    </source>
</evidence>
<dbReference type="GO" id="GO:0002949">
    <property type="term" value="P:tRNA threonylcarbamoyladenosine modification"/>
    <property type="evidence" value="ECO:0007669"/>
    <property type="project" value="InterPro"/>
</dbReference>
<dbReference type="InterPro" id="IPR043129">
    <property type="entry name" value="ATPase_NBD"/>
</dbReference>
<keyword evidence="5" id="KW-0819">tRNA processing</keyword>
<dbReference type="Gene3D" id="3.30.420.40">
    <property type="match status" value="2"/>
</dbReference>
<dbReference type="GO" id="GO:0005829">
    <property type="term" value="C:cytosol"/>
    <property type="evidence" value="ECO:0007669"/>
    <property type="project" value="TreeGrafter"/>
</dbReference>
<protein>
    <recommendedName>
        <fullName evidence="3">tRNA threonylcarbamoyladenosine biosynthesis protein TsaB</fullName>
    </recommendedName>
    <alternativeName>
        <fullName evidence="6">t(6)A37 threonylcarbamoyladenosine biosynthesis protein TsaB</fullName>
    </alternativeName>
</protein>
<comment type="subcellular location">
    <subcellularLocation>
        <location evidence="1">Cytoplasm</location>
    </subcellularLocation>
</comment>
<dbReference type="PATRIC" id="fig|84531.7.peg.4587"/>
<dbReference type="InterPro" id="IPR022496">
    <property type="entry name" value="T6A_TsaB"/>
</dbReference>
<dbReference type="STRING" id="84531.LA76x_4080"/>
<dbReference type="EMBL" id="CP011129">
    <property type="protein sequence ID" value="ALN82196.1"/>
    <property type="molecule type" value="Genomic_DNA"/>
</dbReference>
<evidence type="ECO:0000256" key="1">
    <source>
        <dbReference type="ARBA" id="ARBA00004496"/>
    </source>
</evidence>
<dbReference type="SUPFAM" id="SSF53067">
    <property type="entry name" value="Actin-like ATPase domain"/>
    <property type="match status" value="2"/>
</dbReference>
<evidence type="ECO:0000313" key="9">
    <source>
        <dbReference type="Proteomes" id="UP000060787"/>
    </source>
</evidence>
<evidence type="ECO:0000313" key="8">
    <source>
        <dbReference type="EMBL" id="ALN82196.1"/>
    </source>
</evidence>
<feature type="domain" description="Gcp-like" evidence="7">
    <location>
        <begin position="28"/>
        <end position="226"/>
    </location>
</feature>
<proteinExistence type="inferred from homology"/>
<keyword evidence="4" id="KW-0963">Cytoplasm</keyword>
<evidence type="ECO:0000256" key="5">
    <source>
        <dbReference type="ARBA" id="ARBA00022694"/>
    </source>
</evidence>
<sequence>MKLLAFETATEACSVAVWLDGEVRERFELAPRRHAELSLPWAEQLLAEAGVRRNELDAIAISRGPGAFTGVRLAIAIAQGIALALDRPIVPVSTLAVLALRAHSLAAAADDALRVYAAIDARMGEVYTGAFELHGGDAHALDEEVVVAPDSAAVPGDAAGWLGVGTGFAAAHGALQQRLGARFAGIDAEALPHAAGLARLAAQAYARGEAVAPELVEPAYLRNNVALTIAEQVALRSERKAAP</sequence>
<dbReference type="FunFam" id="3.30.420.40:FF:000097">
    <property type="entry name" value="tRNA threonylcarbamoyladenosine biosynthesis protein TsaB"/>
    <property type="match status" value="1"/>
</dbReference>
<dbReference type="CDD" id="cd24032">
    <property type="entry name" value="ASKHA_NBD_TsaB"/>
    <property type="match status" value="1"/>
</dbReference>
<evidence type="ECO:0000256" key="3">
    <source>
        <dbReference type="ARBA" id="ARBA00019012"/>
    </source>
</evidence>
<dbReference type="PANTHER" id="PTHR11735">
    <property type="entry name" value="TRNA N6-ADENOSINE THREONYLCARBAMOYLTRANSFERASE"/>
    <property type="match status" value="1"/>
</dbReference>
<dbReference type="eggNOG" id="COG1214">
    <property type="taxonomic scope" value="Bacteria"/>
</dbReference>
<organism evidence="8 9">
    <name type="scientific">Lysobacter antibioticus</name>
    <dbReference type="NCBI Taxonomy" id="84531"/>
    <lineage>
        <taxon>Bacteria</taxon>
        <taxon>Pseudomonadati</taxon>
        <taxon>Pseudomonadota</taxon>
        <taxon>Gammaproteobacteria</taxon>
        <taxon>Lysobacterales</taxon>
        <taxon>Lysobacteraceae</taxon>
        <taxon>Lysobacter</taxon>
    </lineage>
</organism>